<comment type="caution">
    <text evidence="12">The sequence shown here is derived from an EMBL/GenBank/DDBJ whole genome shotgun (WGS) entry which is preliminary data.</text>
</comment>
<dbReference type="GO" id="GO:0042026">
    <property type="term" value="P:protein refolding"/>
    <property type="evidence" value="ECO:0007669"/>
    <property type="project" value="UniProtKB-ARBA"/>
</dbReference>
<evidence type="ECO:0000256" key="4">
    <source>
        <dbReference type="ARBA" id="ARBA00022490"/>
    </source>
</evidence>
<evidence type="ECO:0000256" key="3">
    <source>
        <dbReference type="ARBA" id="ARBA00006577"/>
    </source>
</evidence>
<dbReference type="PATRIC" id="fig|872965.6.peg.2223"/>
<feature type="domain" description="PPIase FKBP-type" evidence="11">
    <location>
        <begin position="7"/>
        <end position="101"/>
    </location>
</feature>
<dbReference type="RefSeq" id="WP_054493440.1">
    <property type="nucleotide sequence ID" value="NZ_BBZA01000179.1"/>
</dbReference>
<dbReference type="PANTHER" id="PTHR47861">
    <property type="entry name" value="FKBP-TYPE PEPTIDYL-PROLYL CIS-TRANS ISOMERASE SLYD"/>
    <property type="match status" value="1"/>
</dbReference>
<evidence type="ECO:0000256" key="5">
    <source>
        <dbReference type="ARBA" id="ARBA00023110"/>
    </source>
</evidence>
<dbReference type="AlphaFoldDB" id="A0A0N8GS11"/>
<evidence type="ECO:0000256" key="6">
    <source>
        <dbReference type="ARBA" id="ARBA00023186"/>
    </source>
</evidence>
<dbReference type="PANTHER" id="PTHR47861:SF3">
    <property type="entry name" value="FKBP-TYPE PEPTIDYL-PROLYL CIS-TRANS ISOMERASE SLYD"/>
    <property type="match status" value="1"/>
</dbReference>
<evidence type="ECO:0000256" key="2">
    <source>
        <dbReference type="ARBA" id="ARBA00004496"/>
    </source>
</evidence>
<dbReference type="Proteomes" id="UP000050502">
    <property type="component" value="Unassembled WGS sequence"/>
</dbReference>
<evidence type="ECO:0000256" key="7">
    <source>
        <dbReference type="ARBA" id="ARBA00023235"/>
    </source>
</evidence>
<keyword evidence="6" id="KW-0143">Chaperone</keyword>
<accession>A0A0N8GS11</accession>
<evidence type="ECO:0000259" key="11">
    <source>
        <dbReference type="PROSITE" id="PS50059"/>
    </source>
</evidence>
<keyword evidence="7 9" id="KW-0413">Isomerase</keyword>
<evidence type="ECO:0000313" key="12">
    <source>
        <dbReference type="EMBL" id="KPL88002.1"/>
    </source>
</evidence>
<name>A0A0N8GS11_9CHLR</name>
<organism evidence="12 13">
    <name type="scientific">Ardenticatena maritima</name>
    <dbReference type="NCBI Taxonomy" id="872965"/>
    <lineage>
        <taxon>Bacteria</taxon>
        <taxon>Bacillati</taxon>
        <taxon>Chloroflexota</taxon>
        <taxon>Ardenticatenia</taxon>
        <taxon>Ardenticatenales</taxon>
        <taxon>Ardenticatenaceae</taxon>
        <taxon>Ardenticatena</taxon>
    </lineage>
</organism>
<comment type="subcellular location">
    <subcellularLocation>
        <location evidence="2">Cytoplasm</location>
    </subcellularLocation>
</comment>
<evidence type="ECO:0000256" key="10">
    <source>
        <dbReference type="RuleBase" id="RU003915"/>
    </source>
</evidence>
<dbReference type="Pfam" id="PF00254">
    <property type="entry name" value="FKBP_C"/>
    <property type="match status" value="1"/>
</dbReference>
<comment type="function">
    <text evidence="8">Also involved in hydrogenase metallocenter assembly, probably by participating in the nickel insertion step. This function in hydrogenase biosynthesis requires chaperone activity and the presence of the metal-binding domain, but not PPIase activity.</text>
</comment>
<dbReference type="EC" id="5.2.1.8" evidence="10"/>
<sequence length="145" mass="15925">MSKVQKGDTVRVHYTGKLDDGTVFDSSEGREPLEFTVGAEQVIPGFEQAVEGMEEGETRSVTIPASEAYGEHREDLVVVIPRNQLPPDIEPEIGMQLQVREPTGQSFVVTVTAFDDETVTLDANHPLAGKDLTFDIEVVEIIRPS</sequence>
<dbReference type="GO" id="GO:0005737">
    <property type="term" value="C:cytoplasm"/>
    <property type="evidence" value="ECO:0007669"/>
    <property type="project" value="UniProtKB-SubCell"/>
</dbReference>
<evidence type="ECO:0000256" key="8">
    <source>
        <dbReference type="ARBA" id="ARBA00037071"/>
    </source>
</evidence>
<dbReference type="OrthoDB" id="280278at2"/>
<dbReference type="Gene3D" id="3.10.50.40">
    <property type="match status" value="1"/>
</dbReference>
<keyword evidence="5 9" id="KW-0697">Rotamase</keyword>
<reference evidence="12 13" key="1">
    <citation type="submission" date="2015-07" db="EMBL/GenBank/DDBJ databases">
        <title>Whole genome sequence of Ardenticatena maritima DSM 23922.</title>
        <authorList>
            <person name="Hemp J."/>
            <person name="Ward L.M."/>
            <person name="Pace L.A."/>
            <person name="Fischer W.W."/>
        </authorList>
    </citation>
    <scope>NUCLEOTIDE SEQUENCE [LARGE SCALE GENOMIC DNA]</scope>
    <source>
        <strain evidence="12 13">110S</strain>
    </source>
</reference>
<dbReference type="GO" id="GO:0003755">
    <property type="term" value="F:peptidyl-prolyl cis-trans isomerase activity"/>
    <property type="evidence" value="ECO:0007669"/>
    <property type="project" value="UniProtKB-UniRule"/>
</dbReference>
<dbReference type="SUPFAM" id="SSF54534">
    <property type="entry name" value="FKBP-like"/>
    <property type="match status" value="1"/>
</dbReference>
<proteinExistence type="inferred from homology"/>
<dbReference type="PROSITE" id="PS50059">
    <property type="entry name" value="FKBP_PPIASE"/>
    <property type="match status" value="1"/>
</dbReference>
<comment type="similarity">
    <text evidence="3 10">Belongs to the FKBP-type PPIase family.</text>
</comment>
<evidence type="ECO:0000256" key="9">
    <source>
        <dbReference type="PROSITE-ProRule" id="PRU00277"/>
    </source>
</evidence>
<protein>
    <recommendedName>
        <fullName evidence="10">Peptidyl-prolyl cis-trans isomerase</fullName>
        <ecNumber evidence="10">5.2.1.8</ecNumber>
    </recommendedName>
</protein>
<comment type="catalytic activity">
    <reaction evidence="1 9 10">
        <text>[protein]-peptidylproline (omega=180) = [protein]-peptidylproline (omega=0)</text>
        <dbReference type="Rhea" id="RHEA:16237"/>
        <dbReference type="Rhea" id="RHEA-COMP:10747"/>
        <dbReference type="Rhea" id="RHEA-COMP:10748"/>
        <dbReference type="ChEBI" id="CHEBI:83833"/>
        <dbReference type="ChEBI" id="CHEBI:83834"/>
        <dbReference type="EC" id="5.2.1.8"/>
    </reaction>
</comment>
<evidence type="ECO:0000313" key="13">
    <source>
        <dbReference type="Proteomes" id="UP000050502"/>
    </source>
</evidence>
<dbReference type="EMBL" id="LGKN01000005">
    <property type="protein sequence ID" value="KPL88002.1"/>
    <property type="molecule type" value="Genomic_DNA"/>
</dbReference>
<dbReference type="InterPro" id="IPR046357">
    <property type="entry name" value="PPIase_dom_sf"/>
</dbReference>
<dbReference type="InterPro" id="IPR001179">
    <property type="entry name" value="PPIase_FKBP_dom"/>
</dbReference>
<evidence type="ECO:0000256" key="1">
    <source>
        <dbReference type="ARBA" id="ARBA00000971"/>
    </source>
</evidence>
<gene>
    <name evidence="12" type="ORF">SE16_10845</name>
</gene>
<keyword evidence="4" id="KW-0963">Cytoplasm</keyword>